<dbReference type="SUPFAM" id="SSF51905">
    <property type="entry name" value="FAD/NAD(P)-binding domain"/>
    <property type="match status" value="1"/>
</dbReference>
<gene>
    <name evidence="2" type="ORF">EWM59_13795</name>
</gene>
<dbReference type="InterPro" id="IPR036291">
    <property type="entry name" value="NAD(P)-bd_dom_sf"/>
</dbReference>
<keyword evidence="3" id="KW-1185">Reference proteome</keyword>
<dbReference type="InterPro" id="IPR050982">
    <property type="entry name" value="Auxin_biosynth/cation_transpt"/>
</dbReference>
<dbReference type="SUPFAM" id="SSF51735">
    <property type="entry name" value="NAD(P)-binding Rossmann-fold domains"/>
    <property type="match status" value="1"/>
</dbReference>
<dbReference type="Pfam" id="PF13738">
    <property type="entry name" value="Pyr_redox_3"/>
    <property type="match status" value="1"/>
</dbReference>
<protein>
    <submittedName>
        <fullName evidence="2">NAD(P)/FAD-dependent oxidoreductase</fullName>
    </submittedName>
</protein>
<evidence type="ECO:0000313" key="3">
    <source>
        <dbReference type="Proteomes" id="UP000293162"/>
    </source>
</evidence>
<dbReference type="PANTHER" id="PTHR43539">
    <property type="entry name" value="FLAVIN-BINDING MONOOXYGENASE-LIKE PROTEIN (AFU_ORTHOLOGUE AFUA_4G09220)"/>
    <property type="match status" value="1"/>
</dbReference>
<comment type="caution">
    <text evidence="2">The sequence shown here is derived from an EMBL/GenBank/DDBJ whole genome shotgun (WGS) entry which is preliminary data.</text>
</comment>
<reference evidence="2 3" key="1">
    <citation type="submission" date="2019-02" db="EMBL/GenBank/DDBJ databases">
        <title>Bacterial novel species Emticicia sp. 17J42-9 isolated from soil.</title>
        <authorList>
            <person name="Jung H.-Y."/>
        </authorList>
    </citation>
    <scope>NUCLEOTIDE SEQUENCE [LARGE SCALE GENOMIC DNA]</scope>
    <source>
        <strain evidence="2 3">17J42-9</strain>
    </source>
</reference>
<keyword evidence="1" id="KW-0560">Oxidoreductase</keyword>
<organism evidence="2 3">
    <name type="scientific">Emticicia agri</name>
    <dbReference type="NCBI Taxonomy" id="2492393"/>
    <lineage>
        <taxon>Bacteria</taxon>
        <taxon>Pseudomonadati</taxon>
        <taxon>Bacteroidota</taxon>
        <taxon>Cytophagia</taxon>
        <taxon>Cytophagales</taxon>
        <taxon>Leadbetterellaceae</taxon>
        <taxon>Emticicia</taxon>
    </lineage>
</organism>
<dbReference type="GO" id="GO:0004497">
    <property type="term" value="F:monooxygenase activity"/>
    <property type="evidence" value="ECO:0007669"/>
    <property type="project" value="TreeGrafter"/>
</dbReference>
<evidence type="ECO:0000256" key="1">
    <source>
        <dbReference type="ARBA" id="ARBA00023002"/>
    </source>
</evidence>
<accession>A0A4Q5M027</accession>
<dbReference type="Proteomes" id="UP000293162">
    <property type="component" value="Unassembled WGS sequence"/>
</dbReference>
<dbReference type="GO" id="GO:0050661">
    <property type="term" value="F:NADP binding"/>
    <property type="evidence" value="ECO:0007669"/>
    <property type="project" value="InterPro"/>
</dbReference>
<dbReference type="AlphaFoldDB" id="A0A4Q5M027"/>
<sequence length="371" mass="41466">MENLIIGAGPSGLSVAGRLRKAGIPFEILEKTDSVGSAWRNHYDRLHLHTDKKYSALPHLPFPKDYPTFIPKNQYIAYIDQYADYFNIKPIFNQEVTAVRKSGDLWVVKTKDKVYEAKNVLIATGYNRVPKYPTLKGQGNFKGEIIHSEKYKNGKPYKNKNVLVVGYGNSGAEIALDLYESGAKAFVSIRNPVNIVKREFKGRSTQSLAIFFIRFGNTVYDFIARLFKKLVLKAVEGTGIPISPLAPSEQLRTLGKVAVIDVGTLAQIKAGNITVMPDIEILTDHEVIFKNGKKLPVDAIVMATGYHARLEEIVTDIAPILNERGYPKAMWFNEESYSGLYFVGFNLPLTGILRDINLSSEKIVSHILKGK</sequence>
<dbReference type="OrthoDB" id="9778740at2"/>
<evidence type="ECO:0000313" key="2">
    <source>
        <dbReference type="EMBL" id="RYU95133.1"/>
    </source>
</evidence>
<dbReference type="InterPro" id="IPR036188">
    <property type="entry name" value="FAD/NAD-bd_sf"/>
</dbReference>
<dbReference type="PRINTS" id="PR00469">
    <property type="entry name" value="PNDRDTASEII"/>
</dbReference>
<dbReference type="PIRSF" id="PIRSF000332">
    <property type="entry name" value="FMO"/>
    <property type="match status" value="1"/>
</dbReference>
<dbReference type="PRINTS" id="PR00368">
    <property type="entry name" value="FADPNR"/>
</dbReference>
<dbReference type="GO" id="GO:0050660">
    <property type="term" value="F:flavin adenine dinucleotide binding"/>
    <property type="evidence" value="ECO:0007669"/>
    <property type="project" value="InterPro"/>
</dbReference>
<proteinExistence type="predicted"/>
<dbReference type="PANTHER" id="PTHR43539:SF78">
    <property type="entry name" value="FLAVIN-CONTAINING MONOOXYGENASE"/>
    <property type="match status" value="1"/>
</dbReference>
<dbReference type="EMBL" id="SEWF01000018">
    <property type="protein sequence ID" value="RYU95133.1"/>
    <property type="molecule type" value="Genomic_DNA"/>
</dbReference>
<dbReference type="InterPro" id="IPR000960">
    <property type="entry name" value="Flavin_mOase"/>
</dbReference>
<name>A0A4Q5M027_9BACT</name>
<dbReference type="Gene3D" id="3.50.50.60">
    <property type="entry name" value="FAD/NAD(P)-binding domain"/>
    <property type="match status" value="1"/>
</dbReference>